<dbReference type="Gene3D" id="1.10.10.1200">
    <property type="entry name" value="MAGE homology domain, winged helix WH1 motif"/>
    <property type="match status" value="1"/>
</dbReference>
<keyword evidence="4" id="KW-1185">Reference proteome</keyword>
<reference evidence="3" key="1">
    <citation type="journal article" date="2022" name="G3 (Bethesda)">
        <title>High quality genome of the basidiomycete yeast Dioszegia hungarica PDD-24b-2 isolated from cloud water.</title>
        <authorList>
            <person name="Jarrige D."/>
            <person name="Haridas S."/>
            <person name="Bleykasten-Grosshans C."/>
            <person name="Joly M."/>
            <person name="Nadalig T."/>
            <person name="Sancelme M."/>
            <person name="Vuilleumier S."/>
            <person name="Grigoriev I.V."/>
            <person name="Amato P."/>
            <person name="Bringel F."/>
        </authorList>
    </citation>
    <scope>NUCLEOTIDE SEQUENCE</scope>
    <source>
        <strain evidence="3">PDD-24b-2</strain>
    </source>
</reference>
<evidence type="ECO:0000313" key="3">
    <source>
        <dbReference type="EMBL" id="KAI9636924.1"/>
    </source>
</evidence>
<evidence type="ECO:0000256" key="1">
    <source>
        <dbReference type="SAM" id="MobiDB-lite"/>
    </source>
</evidence>
<dbReference type="GO" id="GO:0006281">
    <property type="term" value="P:DNA repair"/>
    <property type="evidence" value="ECO:0007669"/>
    <property type="project" value="TreeGrafter"/>
</dbReference>
<dbReference type="PANTHER" id="PTHR11736:SF14">
    <property type="entry name" value="NSE3 HOMOLOG, SMC5-SMC6 COMPLEX COMPONENT"/>
    <property type="match status" value="1"/>
</dbReference>
<dbReference type="Pfam" id="PF01454">
    <property type="entry name" value="MAGE"/>
    <property type="match status" value="1"/>
</dbReference>
<feature type="compositionally biased region" description="Acidic residues" evidence="1">
    <location>
        <begin position="23"/>
        <end position="38"/>
    </location>
</feature>
<dbReference type="EMBL" id="JAKWFO010000005">
    <property type="protein sequence ID" value="KAI9636924.1"/>
    <property type="molecule type" value="Genomic_DNA"/>
</dbReference>
<proteinExistence type="predicted"/>
<feature type="compositionally biased region" description="Low complexity" evidence="1">
    <location>
        <begin position="135"/>
        <end position="144"/>
    </location>
</feature>
<sequence>MPRSSSTQSQSQPGRRRRGAPAEGEEEEEVNMTSEEEATATQGTKGMSEEVLKKKAAKLIRLAFASELNKKPLKRADVSTTLKQPANHFPVVLSKAQETLKKVFGMELVELKQKYKAGDDLREIERQHDEAVASQTAEATQATQKKGKGRRRQDSEDESEESEEEVVEKKKKKGKAGPSTGLFILRSILAPKLVNQMADPQPIPVEHPVQDEEPDNGALLDWQNGDSTQSGHIALLGIRTIILCLVMSNGRVMTDEQLKLFLRRLSLEEDTVLPYHSRTSPNTTPLTLQKYLDLLDRQHYLQKVRIPNPAALDSPSIEWRWGQRQVEFSEQAAATFIENVMFHGREEDAPAPGRRRAGANDGVLDIAEQKKRMRKNLERAVGGDLTG</sequence>
<dbReference type="GO" id="GO:0005634">
    <property type="term" value="C:nucleus"/>
    <property type="evidence" value="ECO:0007669"/>
    <property type="project" value="TreeGrafter"/>
</dbReference>
<name>A0AA38HDD8_9TREE</name>
<dbReference type="InterPro" id="IPR002190">
    <property type="entry name" value="MHD_dom"/>
</dbReference>
<dbReference type="Proteomes" id="UP001164286">
    <property type="component" value="Unassembled WGS sequence"/>
</dbReference>
<dbReference type="AlphaFoldDB" id="A0AA38HDD8"/>
<evidence type="ECO:0000313" key="4">
    <source>
        <dbReference type="Proteomes" id="UP001164286"/>
    </source>
</evidence>
<dbReference type="SMART" id="SM01373">
    <property type="entry name" value="MAGE"/>
    <property type="match status" value="1"/>
</dbReference>
<dbReference type="InterPro" id="IPR041898">
    <property type="entry name" value="MAGE_WH1"/>
</dbReference>
<organism evidence="3 4">
    <name type="scientific">Dioszegia hungarica</name>
    <dbReference type="NCBI Taxonomy" id="4972"/>
    <lineage>
        <taxon>Eukaryota</taxon>
        <taxon>Fungi</taxon>
        <taxon>Dikarya</taxon>
        <taxon>Basidiomycota</taxon>
        <taxon>Agaricomycotina</taxon>
        <taxon>Tremellomycetes</taxon>
        <taxon>Tremellales</taxon>
        <taxon>Bulleribasidiaceae</taxon>
        <taxon>Dioszegia</taxon>
    </lineage>
</organism>
<comment type="caution">
    <text evidence="3">The sequence shown here is derived from an EMBL/GenBank/DDBJ whole genome shotgun (WGS) entry which is preliminary data.</text>
</comment>
<feature type="domain" description="MAGE" evidence="2">
    <location>
        <begin position="52"/>
        <end position="111"/>
    </location>
</feature>
<dbReference type="PROSITE" id="PS50838">
    <property type="entry name" value="MAGE"/>
    <property type="match status" value="1"/>
</dbReference>
<dbReference type="PANTHER" id="PTHR11736">
    <property type="entry name" value="MELANOMA-ASSOCIATED ANTIGEN MAGE ANTIGEN"/>
    <property type="match status" value="1"/>
</dbReference>
<dbReference type="GeneID" id="77732731"/>
<evidence type="ECO:0000259" key="2">
    <source>
        <dbReference type="PROSITE" id="PS50838"/>
    </source>
</evidence>
<feature type="compositionally biased region" description="Acidic residues" evidence="1">
    <location>
        <begin position="155"/>
        <end position="166"/>
    </location>
</feature>
<feature type="region of interest" description="Disordered" evidence="1">
    <location>
        <begin position="129"/>
        <end position="177"/>
    </location>
</feature>
<dbReference type="InterPro" id="IPR037445">
    <property type="entry name" value="MAGE"/>
</dbReference>
<feature type="region of interest" description="Disordered" evidence="1">
    <location>
        <begin position="347"/>
        <end position="368"/>
    </location>
</feature>
<dbReference type="RefSeq" id="XP_052946701.1">
    <property type="nucleotide sequence ID" value="XM_053093526.1"/>
</dbReference>
<feature type="compositionally biased region" description="Low complexity" evidence="1">
    <location>
        <begin position="1"/>
        <end position="13"/>
    </location>
</feature>
<dbReference type="Gene3D" id="1.10.10.1210">
    <property type="entry name" value="MAGE homology domain, winged helix WH2 motif"/>
    <property type="match status" value="1"/>
</dbReference>
<gene>
    <name evidence="3" type="ORF">MKK02DRAFT_45631</name>
</gene>
<protein>
    <submittedName>
        <fullName evidence="3">MAGE family-domain-containing protein</fullName>
    </submittedName>
</protein>
<feature type="region of interest" description="Disordered" evidence="1">
    <location>
        <begin position="1"/>
        <end position="50"/>
    </location>
</feature>
<dbReference type="InterPro" id="IPR041899">
    <property type="entry name" value="MAGE_WH2"/>
</dbReference>
<accession>A0AA38HDD8</accession>